<dbReference type="Pfam" id="PF00002">
    <property type="entry name" value="7tm_2"/>
    <property type="match status" value="1"/>
</dbReference>
<dbReference type="PROSITE" id="PS50261">
    <property type="entry name" value="G_PROTEIN_RECEP_F2_4"/>
    <property type="match status" value="1"/>
</dbReference>
<protein>
    <recommendedName>
        <fullName evidence="11">G-protein coupled receptors family 2 profile 2 domain-containing protein</fullName>
    </recommendedName>
</protein>
<evidence type="ECO:0000259" key="7">
    <source>
        <dbReference type="PROSITE" id="PS50221"/>
    </source>
</evidence>
<evidence type="ECO:0000256" key="6">
    <source>
        <dbReference type="SAM" id="Phobius"/>
    </source>
</evidence>
<keyword evidence="10" id="KW-1185">Reference proteome</keyword>
<feature type="domain" description="G-protein coupled receptors family 2 profile 2" evidence="8">
    <location>
        <begin position="30"/>
        <end position="189"/>
    </location>
</feature>
<dbReference type="PANTHER" id="PTHR12011:SF471">
    <property type="entry name" value="G-PROTEIN COUPLED RECEPTORS FAMILY 2 PROFILE 2 DOMAIN-CONTAINING PROTEIN"/>
    <property type="match status" value="1"/>
</dbReference>
<keyword evidence="5" id="KW-1015">Disulfide bond</keyword>
<evidence type="ECO:0000313" key="9">
    <source>
        <dbReference type="EMBL" id="CAL1538788.1"/>
    </source>
</evidence>
<reference evidence="9 10" key="1">
    <citation type="submission" date="2024-04" db="EMBL/GenBank/DDBJ databases">
        <authorList>
            <consortium name="Genoscope - CEA"/>
            <person name="William W."/>
        </authorList>
    </citation>
    <scope>NUCLEOTIDE SEQUENCE [LARGE SCALE GENOMIC DNA]</scope>
</reference>
<feature type="non-terminal residue" evidence="9">
    <location>
        <position position="1"/>
    </location>
</feature>
<evidence type="ECO:0000256" key="2">
    <source>
        <dbReference type="ARBA" id="ARBA00022692"/>
    </source>
</evidence>
<dbReference type="PANTHER" id="PTHR12011">
    <property type="entry name" value="ADHESION G-PROTEIN COUPLED RECEPTOR"/>
    <property type="match status" value="1"/>
</dbReference>
<dbReference type="InterPro" id="IPR000832">
    <property type="entry name" value="GPCR_2_secretin-like"/>
</dbReference>
<feature type="transmembrane region" description="Helical" evidence="6">
    <location>
        <begin position="91"/>
        <end position="113"/>
    </location>
</feature>
<dbReference type="Gene3D" id="1.20.1070.10">
    <property type="entry name" value="Rhodopsin 7-helix transmembrane proteins"/>
    <property type="match status" value="1"/>
</dbReference>
<dbReference type="Proteomes" id="UP001497497">
    <property type="component" value="Unassembled WGS sequence"/>
</dbReference>
<evidence type="ECO:0000313" key="10">
    <source>
        <dbReference type="Proteomes" id="UP001497497"/>
    </source>
</evidence>
<keyword evidence="4 6" id="KW-0472">Membrane</keyword>
<dbReference type="GO" id="GO:0007189">
    <property type="term" value="P:adenylate cyclase-activating G protein-coupled receptor signaling pathway"/>
    <property type="evidence" value="ECO:0007669"/>
    <property type="project" value="TreeGrafter"/>
</dbReference>
<evidence type="ECO:0000256" key="4">
    <source>
        <dbReference type="ARBA" id="ARBA00023136"/>
    </source>
</evidence>
<feature type="transmembrane region" description="Helical" evidence="6">
    <location>
        <begin position="28"/>
        <end position="52"/>
    </location>
</feature>
<dbReference type="InterPro" id="IPR017981">
    <property type="entry name" value="GPCR_2-like_7TM"/>
</dbReference>
<keyword evidence="2 6" id="KW-0812">Transmembrane</keyword>
<keyword evidence="3 6" id="KW-1133">Transmembrane helix</keyword>
<dbReference type="EMBL" id="CAXITT010000312">
    <property type="protein sequence ID" value="CAL1538788.1"/>
    <property type="molecule type" value="Genomic_DNA"/>
</dbReference>
<evidence type="ECO:0000256" key="1">
    <source>
        <dbReference type="ARBA" id="ARBA00004141"/>
    </source>
</evidence>
<dbReference type="PROSITE" id="PS50221">
    <property type="entry name" value="GAIN_B"/>
    <property type="match status" value="1"/>
</dbReference>
<dbReference type="AlphaFoldDB" id="A0AAV2I0E7"/>
<evidence type="ECO:0000256" key="5">
    <source>
        <dbReference type="ARBA" id="ARBA00023157"/>
    </source>
</evidence>
<evidence type="ECO:0000256" key="3">
    <source>
        <dbReference type="ARBA" id="ARBA00022989"/>
    </source>
</evidence>
<sequence length="189" mass="20863">VGCSCNHTTNFAILMQVVDFKVNDGDELALSIITYIGCSVTLITQVIAITVFTCIRSLNSERVCVHRNLCITIMAAQVTFISGVKAVEDKVLCAVVAVALHYLYSATFVWMLVEGLHLYNKVVRVFGTEKSRIIYYIFFGWGVPLILVAISAAVDWEGYGNSRSCWLSIQRRTIWAFVGPAAAIIIVST</sequence>
<dbReference type="GO" id="GO:0007166">
    <property type="term" value="P:cell surface receptor signaling pathway"/>
    <property type="evidence" value="ECO:0007669"/>
    <property type="project" value="InterPro"/>
</dbReference>
<feature type="domain" description="GAIN-B" evidence="7">
    <location>
        <begin position="1"/>
        <end position="21"/>
    </location>
</feature>
<proteinExistence type="predicted"/>
<dbReference type="GO" id="GO:0005886">
    <property type="term" value="C:plasma membrane"/>
    <property type="evidence" value="ECO:0007669"/>
    <property type="project" value="TreeGrafter"/>
</dbReference>
<dbReference type="Gene3D" id="2.60.220.50">
    <property type="match status" value="1"/>
</dbReference>
<comment type="caution">
    <text evidence="9">The sequence shown here is derived from an EMBL/GenBank/DDBJ whole genome shotgun (WGS) entry which is preliminary data.</text>
</comment>
<name>A0AAV2I0E7_LYMST</name>
<evidence type="ECO:0008006" key="11">
    <source>
        <dbReference type="Google" id="ProtNLM"/>
    </source>
</evidence>
<accession>A0AAV2I0E7</accession>
<dbReference type="InterPro" id="IPR046338">
    <property type="entry name" value="GAIN_dom_sf"/>
</dbReference>
<dbReference type="GO" id="GO:0004930">
    <property type="term" value="F:G protein-coupled receptor activity"/>
    <property type="evidence" value="ECO:0007669"/>
    <property type="project" value="InterPro"/>
</dbReference>
<organism evidence="9 10">
    <name type="scientific">Lymnaea stagnalis</name>
    <name type="common">Great pond snail</name>
    <name type="synonym">Helix stagnalis</name>
    <dbReference type="NCBI Taxonomy" id="6523"/>
    <lineage>
        <taxon>Eukaryota</taxon>
        <taxon>Metazoa</taxon>
        <taxon>Spiralia</taxon>
        <taxon>Lophotrochozoa</taxon>
        <taxon>Mollusca</taxon>
        <taxon>Gastropoda</taxon>
        <taxon>Heterobranchia</taxon>
        <taxon>Euthyneura</taxon>
        <taxon>Panpulmonata</taxon>
        <taxon>Hygrophila</taxon>
        <taxon>Lymnaeoidea</taxon>
        <taxon>Lymnaeidae</taxon>
        <taxon>Lymnaea</taxon>
    </lineage>
</organism>
<gene>
    <name evidence="9" type="ORF">GSLYS_00012609001</name>
</gene>
<feature type="transmembrane region" description="Helical" evidence="6">
    <location>
        <begin position="133"/>
        <end position="154"/>
    </location>
</feature>
<feature type="non-terminal residue" evidence="9">
    <location>
        <position position="189"/>
    </location>
</feature>
<comment type="subcellular location">
    <subcellularLocation>
        <location evidence="1">Membrane</location>
        <topology evidence="1">Multi-pass membrane protein</topology>
    </subcellularLocation>
</comment>
<dbReference type="PRINTS" id="PR00249">
    <property type="entry name" value="GPCRSECRETIN"/>
</dbReference>
<dbReference type="InterPro" id="IPR057244">
    <property type="entry name" value="GAIN_B"/>
</dbReference>
<evidence type="ECO:0000259" key="8">
    <source>
        <dbReference type="PROSITE" id="PS50261"/>
    </source>
</evidence>